<protein>
    <recommendedName>
        <fullName evidence="6">Ribosomal RNA large subunit methyltransferase F</fullName>
        <ecNumber evidence="6">2.1.1.181</ecNumber>
    </recommendedName>
    <alternativeName>
        <fullName evidence="6">23S rRNA mA1618 methyltransferase</fullName>
    </alternativeName>
    <alternativeName>
        <fullName evidence="6">rRNA adenine N-6-methyltransferase</fullName>
    </alternativeName>
</protein>
<dbReference type="PANTHER" id="PTHR13393">
    <property type="entry name" value="SAM-DEPENDENT METHYLTRANSFERASE"/>
    <property type="match status" value="1"/>
</dbReference>
<dbReference type="PANTHER" id="PTHR13393:SF0">
    <property type="entry name" value="RNA N6-ADENOSINE-METHYLTRANSFERASE METTL16"/>
    <property type="match status" value="1"/>
</dbReference>
<dbReference type="InterPro" id="IPR010286">
    <property type="entry name" value="METTL16/RlmF"/>
</dbReference>
<dbReference type="InterPro" id="IPR016909">
    <property type="entry name" value="rRNA_lsu_MeTfrase_F"/>
</dbReference>
<comment type="function">
    <text evidence="6">Specifically methylates the adenine in position 1618 of 23S rRNA.</text>
</comment>
<evidence type="ECO:0000256" key="4">
    <source>
        <dbReference type="ARBA" id="ARBA00022679"/>
    </source>
</evidence>
<dbReference type="GO" id="GO:0052907">
    <property type="term" value="F:23S rRNA (adenine(1618)-N(6))-methyltransferase activity"/>
    <property type="evidence" value="ECO:0007669"/>
    <property type="project" value="UniProtKB-EC"/>
</dbReference>
<evidence type="ECO:0000313" key="7">
    <source>
        <dbReference type="EMBL" id="MFL9832099.1"/>
    </source>
</evidence>
<comment type="similarity">
    <text evidence="6">Belongs to the methyltransferase superfamily. METTL16/RlmF family.</text>
</comment>
<keyword evidence="2 6" id="KW-0698">rRNA processing</keyword>
<sequence>MSKAITEKINLHPRNQHRSRYDFMLLIENCPELKSFVHRNEHHPDTLGETIDFSIPKAVKALNKALLHTYYNIQNWDIPQDYLCPPIPGRADYIHYIADLLAESNNGIIPTGNEVEGLDIGVGANCIYPIIGNAVYDWSFVGTDIDDNALNNCTKIIEANPELTDAISLQQQLESRYIFKNIITPEDKFAFTICNPPFHKSAEEAGKGSLRKVNNLEDKKNTKAVLNFGGQNTELWCEGGELGFITQMIYESARYPMQCLWFTTLVSKQSHLKSLYKTLNKVNAAQIRTIDMTQGQKISRILAWSFLTETQQQDWEFEIKPSVF</sequence>
<dbReference type="EMBL" id="JBELQA010000009">
    <property type="protein sequence ID" value="MFL9832099.1"/>
    <property type="molecule type" value="Genomic_DNA"/>
</dbReference>
<keyword evidence="3 6" id="KW-0489">Methyltransferase</keyword>
<keyword evidence="4 6" id="KW-0808">Transferase</keyword>
<dbReference type="PIRSF" id="PIRSF029038">
    <property type="entry name" value="Mtase_YbiN_prd"/>
    <property type="match status" value="1"/>
</dbReference>
<accession>A0ABW8XWQ4</accession>
<evidence type="ECO:0000256" key="1">
    <source>
        <dbReference type="ARBA" id="ARBA00022490"/>
    </source>
</evidence>
<dbReference type="Gene3D" id="3.40.50.150">
    <property type="entry name" value="Vaccinia Virus protein VP39"/>
    <property type="match status" value="1"/>
</dbReference>
<dbReference type="HAMAP" id="MF_01848">
    <property type="entry name" value="23SrRNA_methyltr_F"/>
    <property type="match status" value="1"/>
</dbReference>
<evidence type="ECO:0000313" key="8">
    <source>
        <dbReference type="Proteomes" id="UP001629260"/>
    </source>
</evidence>
<dbReference type="SUPFAM" id="SSF53335">
    <property type="entry name" value="S-adenosyl-L-methionine-dependent methyltransferases"/>
    <property type="match status" value="1"/>
</dbReference>
<organism evidence="7 8">
    <name type="scientific">Flavobacterium plantiphilum</name>
    <dbReference type="NCBI Taxonomy" id="3163297"/>
    <lineage>
        <taxon>Bacteria</taxon>
        <taxon>Pseudomonadati</taxon>
        <taxon>Bacteroidota</taxon>
        <taxon>Flavobacteriia</taxon>
        <taxon>Flavobacteriales</taxon>
        <taxon>Flavobacteriaceae</taxon>
        <taxon>Flavobacterium</taxon>
    </lineage>
</organism>
<dbReference type="Proteomes" id="UP001629260">
    <property type="component" value="Unassembled WGS sequence"/>
</dbReference>
<keyword evidence="8" id="KW-1185">Reference proteome</keyword>
<evidence type="ECO:0000256" key="6">
    <source>
        <dbReference type="HAMAP-Rule" id="MF_01848"/>
    </source>
</evidence>
<dbReference type="NCBIfam" id="NF008725">
    <property type="entry name" value="PRK11727.1"/>
    <property type="match status" value="1"/>
</dbReference>
<reference evidence="7 8" key="1">
    <citation type="submission" date="2024-06" db="EMBL/GenBank/DDBJ databases">
        <authorList>
            <person name="Kaempfer P."/>
            <person name="Viver T."/>
        </authorList>
    </citation>
    <scope>NUCLEOTIDE SEQUENCE [LARGE SCALE GENOMIC DNA]</scope>
    <source>
        <strain evidence="7 8">ST-87</strain>
    </source>
</reference>
<proteinExistence type="inferred from homology"/>
<dbReference type="EC" id="2.1.1.181" evidence="6"/>
<comment type="caution">
    <text evidence="7">The sequence shown here is derived from an EMBL/GenBank/DDBJ whole genome shotgun (WGS) entry which is preliminary data.</text>
</comment>
<evidence type="ECO:0000256" key="3">
    <source>
        <dbReference type="ARBA" id="ARBA00022603"/>
    </source>
</evidence>
<dbReference type="RefSeq" id="WP_408082547.1">
    <property type="nucleotide sequence ID" value="NZ_JBELQA010000009.1"/>
</dbReference>
<gene>
    <name evidence="6 7" type="primary">rlmF</name>
    <name evidence="7" type="ORF">ABS764_14700</name>
</gene>
<keyword evidence="5 6" id="KW-0949">S-adenosyl-L-methionine</keyword>
<dbReference type="Pfam" id="PF05971">
    <property type="entry name" value="Methyltransf_10"/>
    <property type="match status" value="1"/>
</dbReference>
<comment type="catalytic activity">
    <reaction evidence="6">
        <text>adenosine(1618) in 23S rRNA + S-adenosyl-L-methionine = N(6)-methyladenosine(1618) in 23S rRNA + S-adenosyl-L-homocysteine + H(+)</text>
        <dbReference type="Rhea" id="RHEA:16497"/>
        <dbReference type="Rhea" id="RHEA-COMP:10229"/>
        <dbReference type="Rhea" id="RHEA-COMP:10231"/>
        <dbReference type="ChEBI" id="CHEBI:15378"/>
        <dbReference type="ChEBI" id="CHEBI:57856"/>
        <dbReference type="ChEBI" id="CHEBI:59789"/>
        <dbReference type="ChEBI" id="CHEBI:74411"/>
        <dbReference type="ChEBI" id="CHEBI:74449"/>
        <dbReference type="EC" id="2.1.1.181"/>
    </reaction>
</comment>
<keyword evidence="1 6" id="KW-0963">Cytoplasm</keyword>
<dbReference type="InterPro" id="IPR029063">
    <property type="entry name" value="SAM-dependent_MTases_sf"/>
</dbReference>
<evidence type="ECO:0000256" key="5">
    <source>
        <dbReference type="ARBA" id="ARBA00022691"/>
    </source>
</evidence>
<evidence type="ECO:0000256" key="2">
    <source>
        <dbReference type="ARBA" id="ARBA00022552"/>
    </source>
</evidence>
<name>A0ABW8XWQ4_9FLAO</name>
<comment type="subcellular location">
    <subcellularLocation>
        <location evidence="6">Cytoplasm</location>
    </subcellularLocation>
</comment>